<dbReference type="GO" id="GO:0006826">
    <property type="term" value="P:iron ion transport"/>
    <property type="evidence" value="ECO:0007669"/>
    <property type="project" value="UniProtKB-KW"/>
</dbReference>
<dbReference type="Gene3D" id="2.170.130.10">
    <property type="entry name" value="TonB-dependent receptor, plug domain"/>
    <property type="match status" value="1"/>
</dbReference>
<dbReference type="Pfam" id="PF07715">
    <property type="entry name" value="Plug"/>
    <property type="match status" value="1"/>
</dbReference>
<keyword evidence="8" id="KW-0406">Ion transport</keyword>
<dbReference type="InterPro" id="IPR000531">
    <property type="entry name" value="Beta-barrel_TonB"/>
</dbReference>
<dbReference type="InterPro" id="IPR039426">
    <property type="entry name" value="TonB-dep_rcpt-like"/>
</dbReference>
<dbReference type="EMBL" id="CP000555">
    <property type="protein sequence ID" value="ABM94037.1"/>
    <property type="molecule type" value="Genomic_DNA"/>
</dbReference>
<dbReference type="InterPro" id="IPR036942">
    <property type="entry name" value="Beta-barrel_TonB_sf"/>
</dbReference>
<dbReference type="SUPFAM" id="SSF56935">
    <property type="entry name" value="Porins"/>
    <property type="match status" value="1"/>
</dbReference>
<feature type="domain" description="TonB-dependent receptor plug" evidence="17">
    <location>
        <begin position="55"/>
        <end position="165"/>
    </location>
</feature>
<dbReference type="PANTHER" id="PTHR32552">
    <property type="entry name" value="FERRICHROME IRON RECEPTOR-RELATED"/>
    <property type="match status" value="1"/>
</dbReference>
<keyword evidence="10 13" id="KW-0472">Membrane</keyword>
<dbReference type="KEGG" id="mpt:Mpe_A1076"/>
<proteinExistence type="inferred from homology"/>
<dbReference type="InterPro" id="IPR037066">
    <property type="entry name" value="Plug_dom_sf"/>
</dbReference>
<feature type="signal peptide" evidence="15">
    <location>
        <begin position="1"/>
        <end position="32"/>
    </location>
</feature>
<evidence type="ECO:0000256" key="11">
    <source>
        <dbReference type="ARBA" id="ARBA00023170"/>
    </source>
</evidence>
<evidence type="ECO:0000256" key="12">
    <source>
        <dbReference type="ARBA" id="ARBA00023237"/>
    </source>
</evidence>
<evidence type="ECO:0000256" key="2">
    <source>
        <dbReference type="ARBA" id="ARBA00009810"/>
    </source>
</evidence>
<evidence type="ECO:0000313" key="18">
    <source>
        <dbReference type="EMBL" id="ABM94037.1"/>
    </source>
</evidence>
<evidence type="ECO:0000256" key="14">
    <source>
        <dbReference type="RuleBase" id="RU003357"/>
    </source>
</evidence>
<evidence type="ECO:0000256" key="1">
    <source>
        <dbReference type="ARBA" id="ARBA00004571"/>
    </source>
</evidence>
<comment type="subcellular location">
    <subcellularLocation>
        <location evidence="1 13">Cell outer membrane</location>
        <topology evidence="1 13">Multi-pass membrane protein</topology>
    </subcellularLocation>
</comment>
<dbReference type="RefSeq" id="WP_011828674.1">
    <property type="nucleotide sequence ID" value="NC_008825.1"/>
</dbReference>
<dbReference type="CDD" id="cd01347">
    <property type="entry name" value="ligand_gated_channel"/>
    <property type="match status" value="1"/>
</dbReference>
<evidence type="ECO:0000256" key="15">
    <source>
        <dbReference type="SAM" id="SignalP"/>
    </source>
</evidence>
<dbReference type="PROSITE" id="PS52016">
    <property type="entry name" value="TONB_DEPENDENT_REC_3"/>
    <property type="match status" value="1"/>
</dbReference>
<keyword evidence="4 13" id="KW-1134">Transmembrane beta strand</keyword>
<evidence type="ECO:0000256" key="10">
    <source>
        <dbReference type="ARBA" id="ARBA00023136"/>
    </source>
</evidence>
<protein>
    <submittedName>
        <fullName evidence="18">Iron transporter</fullName>
    </submittedName>
</protein>
<feature type="chain" id="PRO_5002645392" evidence="15">
    <location>
        <begin position="33"/>
        <end position="743"/>
    </location>
</feature>
<evidence type="ECO:0000256" key="13">
    <source>
        <dbReference type="PROSITE-ProRule" id="PRU01360"/>
    </source>
</evidence>
<evidence type="ECO:0000256" key="8">
    <source>
        <dbReference type="ARBA" id="ARBA00023065"/>
    </source>
</evidence>
<evidence type="ECO:0000256" key="4">
    <source>
        <dbReference type="ARBA" id="ARBA00022452"/>
    </source>
</evidence>
<dbReference type="Proteomes" id="UP000000366">
    <property type="component" value="Chromosome"/>
</dbReference>
<dbReference type="AlphaFoldDB" id="A2SEP8"/>
<organism evidence="18 19">
    <name type="scientific">Methylibium petroleiphilum (strain ATCC BAA-1232 / LMG 22953 / PM1)</name>
    <dbReference type="NCBI Taxonomy" id="420662"/>
    <lineage>
        <taxon>Bacteria</taxon>
        <taxon>Pseudomonadati</taxon>
        <taxon>Pseudomonadota</taxon>
        <taxon>Betaproteobacteria</taxon>
        <taxon>Burkholderiales</taxon>
        <taxon>Sphaerotilaceae</taxon>
        <taxon>Methylibium</taxon>
    </lineage>
</organism>
<dbReference type="Gene3D" id="2.40.170.20">
    <property type="entry name" value="TonB-dependent receptor, beta-barrel domain"/>
    <property type="match status" value="1"/>
</dbReference>
<keyword evidence="19" id="KW-1185">Reference proteome</keyword>
<keyword evidence="12 13" id="KW-0998">Cell outer membrane</keyword>
<dbReference type="InterPro" id="IPR012910">
    <property type="entry name" value="Plug_dom"/>
</dbReference>
<comment type="similarity">
    <text evidence="2 13 14">Belongs to the TonB-dependent receptor family.</text>
</comment>
<dbReference type="eggNOG" id="COG4772">
    <property type="taxonomic scope" value="Bacteria"/>
</dbReference>
<dbReference type="HOGENOM" id="CLU_008287_13_0_4"/>
<sequence>MSSAQRPALSRLRVNPVVAACALIGAAPFAQAQDAASGTLAPVVVTGKGFEQRAFDTPYSVGTVDEEALRNAGPMINLSEAMARVPGLTVANRNNYAQDLQINSRGYGARSTFGVRGMRLYSDGIPATMPDGQGQVSHFDLAGAQRVEVLRGPFSALYGNSSGGVIALVSQPVRERYGELGADIGRFGLRQGRVTVQAPLGDEPGRGFDLRFGASYLDYDGFRPQSSARRTLANLRLGWTGERDTVVVSVNHVDQPADDPLGLNRAQFDADPRQTATVATQFNTRKTAQQEQIGATWRHRFADLGALSESAVTAYFGQRSVTQWQSIPVLTQRNPTPPPNTDRHPGGVIDFDRDYQGLDGRLIWRWTLDGDRSAQFVAGAALERSTEDRRGYENFLGDPLAPTALGVTGNQRRDEKNTVKTTDVYAQGELEFVKDWVATLGVRSGRVRFEAEDHYVSGLNGDDSGSLKYSYTNPVAAVQWRGLPDWNFYVSAGEGFESPTFGELAYRPDGGSGFNNGLKAQTSKQIELGAKWRNDARGLAADFAVFEARTDDEIGVATNAGGRSTFQNVGSTTRRGVELGAGWSITPNWRTALALTWLSATYDDAFVTCTAVPCNGANPGNQATVPAGNRIAGTSPRSAFAELAWRPFGTSTTELAAELRAQDEVAVNDRNTDFAGTWATWALRATQSWKLAEGSRIDALVRVDNLFDREYAGSVIVNDGNGRFFEPGMPRNWLLSVKWRQAF</sequence>
<dbReference type="STRING" id="420662.Mpe_A1076"/>
<dbReference type="PANTHER" id="PTHR32552:SF81">
    <property type="entry name" value="TONB-DEPENDENT OUTER MEMBRANE RECEPTOR"/>
    <property type="match status" value="1"/>
</dbReference>
<name>A2SEP8_METPP</name>
<keyword evidence="6 13" id="KW-0812">Transmembrane</keyword>
<evidence type="ECO:0000313" key="19">
    <source>
        <dbReference type="Proteomes" id="UP000000366"/>
    </source>
</evidence>
<evidence type="ECO:0000259" key="16">
    <source>
        <dbReference type="Pfam" id="PF00593"/>
    </source>
</evidence>
<keyword evidence="11" id="KW-0675">Receptor</keyword>
<reference evidence="18 19" key="1">
    <citation type="journal article" date="2007" name="J. Bacteriol.">
        <title>Whole-genome analysis of the methyl tert-butyl ether-degrading beta-proteobacterium Methylibium petroleiphilum PM1.</title>
        <authorList>
            <person name="Kane S.R."/>
            <person name="Chakicherla A.Y."/>
            <person name="Chain P.S.G."/>
            <person name="Schmidt R."/>
            <person name="Shin M.W."/>
            <person name="Legler T.C."/>
            <person name="Scow K.M."/>
            <person name="Larimer F.W."/>
            <person name="Lucas S.M."/>
            <person name="Richardson P.M."/>
            <person name="Hristova K.R."/>
        </authorList>
    </citation>
    <scope>NUCLEOTIDE SEQUENCE [LARGE SCALE GENOMIC DNA]</scope>
    <source>
        <strain evidence="19">ATCC BAA-1232 / LMG 22953 / PM1</strain>
    </source>
</reference>
<dbReference type="Pfam" id="PF00593">
    <property type="entry name" value="TonB_dep_Rec_b-barrel"/>
    <property type="match status" value="1"/>
</dbReference>
<dbReference type="GO" id="GO:0009279">
    <property type="term" value="C:cell outer membrane"/>
    <property type="evidence" value="ECO:0007669"/>
    <property type="project" value="UniProtKB-SubCell"/>
</dbReference>
<accession>A2SEP8</accession>
<keyword evidence="5" id="KW-0410">Iron transport</keyword>
<keyword evidence="7" id="KW-0408">Iron</keyword>
<gene>
    <name evidence="18" type="ordered locus">Mpe_A1076</name>
</gene>
<keyword evidence="15" id="KW-0732">Signal</keyword>
<feature type="domain" description="TonB-dependent receptor-like beta-barrel" evidence="16">
    <location>
        <begin position="245"/>
        <end position="706"/>
    </location>
</feature>
<evidence type="ECO:0000256" key="5">
    <source>
        <dbReference type="ARBA" id="ARBA00022496"/>
    </source>
</evidence>
<evidence type="ECO:0000256" key="3">
    <source>
        <dbReference type="ARBA" id="ARBA00022448"/>
    </source>
</evidence>
<evidence type="ECO:0000256" key="9">
    <source>
        <dbReference type="ARBA" id="ARBA00023077"/>
    </source>
</evidence>
<evidence type="ECO:0000259" key="17">
    <source>
        <dbReference type="Pfam" id="PF07715"/>
    </source>
</evidence>
<evidence type="ECO:0000256" key="7">
    <source>
        <dbReference type="ARBA" id="ARBA00023004"/>
    </source>
</evidence>
<keyword evidence="9 14" id="KW-0798">TonB box</keyword>
<keyword evidence="3 13" id="KW-0813">Transport</keyword>
<evidence type="ECO:0000256" key="6">
    <source>
        <dbReference type="ARBA" id="ARBA00022692"/>
    </source>
</evidence>